<comment type="function">
    <text evidence="9">Reversibly transfers an adenylyl group from ATP to 4'-phosphopantetheine, yielding dephospho-CoA (dPCoA) and pyrophosphate.</text>
</comment>
<dbReference type="GO" id="GO:0005737">
    <property type="term" value="C:cytoplasm"/>
    <property type="evidence" value="ECO:0007669"/>
    <property type="project" value="UniProtKB-SubCell"/>
</dbReference>
<comment type="pathway">
    <text evidence="9">Cofactor biosynthesis; coenzyme A biosynthesis; CoA from (R)-pantothenate: step 4/5.</text>
</comment>
<comment type="cofactor">
    <cofactor evidence="9">
        <name>Mg(2+)</name>
        <dbReference type="ChEBI" id="CHEBI:18420"/>
    </cofactor>
</comment>
<dbReference type="STRING" id="1871336.BBG48_06915"/>
<dbReference type="Proteomes" id="UP000093352">
    <property type="component" value="Unassembled WGS sequence"/>
</dbReference>
<feature type="site" description="Transition state stabilizer" evidence="9">
    <location>
        <position position="18"/>
    </location>
</feature>
<reference evidence="11 12" key="1">
    <citation type="journal article" date="2016" name="Genome Announc.">
        <title>Draft Genome Sequence of Criibacterium bergeronii gen. nov., sp. nov., Strain CCRI-22567T, Isolated from a Vaginal Sample from a Woman with Bacterial Vaginosis.</title>
        <authorList>
            <person name="Maheux A.F."/>
            <person name="Berube E."/>
            <person name="Boudreau D.K."/>
            <person name="Raymond F."/>
            <person name="Corbeil J."/>
            <person name="Roy P.H."/>
            <person name="Boissinot M."/>
            <person name="Omar R.F."/>
        </authorList>
    </citation>
    <scope>NUCLEOTIDE SEQUENCE [LARGE SCALE GENOMIC DNA]</scope>
    <source>
        <strain evidence="11 12">CCRI-22567</strain>
    </source>
</reference>
<dbReference type="NCBIfam" id="TIGR00125">
    <property type="entry name" value="cyt_tran_rel"/>
    <property type="match status" value="1"/>
</dbReference>
<accession>A0A371INA0</accession>
<evidence type="ECO:0000313" key="12">
    <source>
        <dbReference type="Proteomes" id="UP000093352"/>
    </source>
</evidence>
<gene>
    <name evidence="9" type="primary">coaD</name>
    <name evidence="11" type="ORF">BBG48_002510</name>
</gene>
<dbReference type="HAMAP" id="MF_00151">
    <property type="entry name" value="PPAT_bact"/>
    <property type="match status" value="1"/>
</dbReference>
<feature type="domain" description="Cytidyltransferase-like" evidence="10">
    <location>
        <begin position="6"/>
        <end position="135"/>
    </location>
</feature>
<evidence type="ECO:0000256" key="3">
    <source>
        <dbReference type="ARBA" id="ARBA00022695"/>
    </source>
</evidence>
<comment type="catalytic activity">
    <reaction evidence="8 9">
        <text>(R)-4'-phosphopantetheine + ATP + H(+) = 3'-dephospho-CoA + diphosphate</text>
        <dbReference type="Rhea" id="RHEA:19801"/>
        <dbReference type="ChEBI" id="CHEBI:15378"/>
        <dbReference type="ChEBI" id="CHEBI:30616"/>
        <dbReference type="ChEBI" id="CHEBI:33019"/>
        <dbReference type="ChEBI" id="CHEBI:57328"/>
        <dbReference type="ChEBI" id="CHEBI:61723"/>
        <dbReference type="EC" id="2.7.7.3"/>
    </reaction>
</comment>
<keyword evidence="2 9" id="KW-0808">Transferase</keyword>
<feature type="binding site" evidence="9">
    <location>
        <begin position="89"/>
        <end position="91"/>
    </location>
    <ligand>
        <name>ATP</name>
        <dbReference type="ChEBI" id="CHEBI:30616"/>
    </ligand>
</feature>
<feature type="binding site" evidence="9">
    <location>
        <position position="10"/>
    </location>
    <ligand>
        <name>substrate</name>
    </ligand>
</feature>
<feature type="binding site" evidence="9">
    <location>
        <begin position="125"/>
        <end position="131"/>
    </location>
    <ligand>
        <name>ATP</name>
        <dbReference type="ChEBI" id="CHEBI:30616"/>
    </ligand>
</feature>
<dbReference type="Gene3D" id="3.40.50.620">
    <property type="entry name" value="HUPs"/>
    <property type="match status" value="1"/>
</dbReference>
<dbReference type="AlphaFoldDB" id="A0A371INA0"/>
<evidence type="ECO:0000256" key="9">
    <source>
        <dbReference type="HAMAP-Rule" id="MF_00151"/>
    </source>
</evidence>
<evidence type="ECO:0000256" key="4">
    <source>
        <dbReference type="ARBA" id="ARBA00022741"/>
    </source>
</evidence>
<dbReference type="UniPathway" id="UPA00241">
    <property type="reaction ID" value="UER00355"/>
</dbReference>
<evidence type="ECO:0000313" key="11">
    <source>
        <dbReference type="EMBL" id="RDY21964.1"/>
    </source>
</evidence>
<dbReference type="GO" id="GO:0004595">
    <property type="term" value="F:pantetheine-phosphate adenylyltransferase activity"/>
    <property type="evidence" value="ECO:0007669"/>
    <property type="project" value="UniProtKB-UniRule"/>
</dbReference>
<dbReference type="EMBL" id="MBEW02000003">
    <property type="protein sequence ID" value="RDY21964.1"/>
    <property type="molecule type" value="Genomic_DNA"/>
</dbReference>
<name>A0A371INA0_9FIRM</name>
<feature type="binding site" evidence="9">
    <location>
        <position position="99"/>
    </location>
    <ligand>
        <name>ATP</name>
        <dbReference type="ChEBI" id="CHEBI:30616"/>
    </ligand>
</feature>
<dbReference type="Pfam" id="PF01467">
    <property type="entry name" value="CTP_transf_like"/>
    <property type="match status" value="1"/>
</dbReference>
<keyword evidence="6 9" id="KW-0460">Magnesium</keyword>
<dbReference type="EC" id="2.7.7.3" evidence="9"/>
<sequence length="164" mass="18599">MNKIAVYSGSFDPVTNGHMDIITRASQMYDELIVAILINKSKKSLFTIEDRVELLKESTKHLHNVKVDNFSGLLVDYCKANKIYTVVRGLRMLSDFETELQMANMNYFLSQDKVDTVFLATLPKYSYISSSTVKEIATFGGSVKDLVPKVVEDALYDKLRNNNL</sequence>
<dbReference type="InterPro" id="IPR001980">
    <property type="entry name" value="PPAT"/>
</dbReference>
<evidence type="ECO:0000256" key="5">
    <source>
        <dbReference type="ARBA" id="ARBA00022840"/>
    </source>
</evidence>
<proteinExistence type="inferred from homology"/>
<feature type="binding site" evidence="9">
    <location>
        <position position="42"/>
    </location>
    <ligand>
        <name>substrate</name>
    </ligand>
</feature>
<dbReference type="RefSeq" id="WP_068914135.1">
    <property type="nucleotide sequence ID" value="NZ_MBEW02000003.1"/>
</dbReference>
<keyword evidence="1 9" id="KW-0963">Cytoplasm</keyword>
<protein>
    <recommendedName>
        <fullName evidence="9">Phosphopantetheine adenylyltransferase</fullName>
        <ecNumber evidence="9">2.7.7.3</ecNumber>
    </recommendedName>
    <alternativeName>
        <fullName evidence="9">Dephospho-CoA pyrophosphorylase</fullName>
    </alternativeName>
    <alternativeName>
        <fullName evidence="9">Pantetheine-phosphate adenylyltransferase</fullName>
        <shortName evidence="9">PPAT</shortName>
    </alternativeName>
</protein>
<comment type="caution">
    <text evidence="11">The sequence shown here is derived from an EMBL/GenBank/DDBJ whole genome shotgun (WGS) entry which is preliminary data.</text>
</comment>
<keyword evidence="3 9" id="KW-0548">Nucleotidyltransferase</keyword>
<comment type="similarity">
    <text evidence="9">Belongs to the bacterial CoaD family.</text>
</comment>
<dbReference type="InterPro" id="IPR014729">
    <property type="entry name" value="Rossmann-like_a/b/a_fold"/>
</dbReference>
<dbReference type="GO" id="GO:0005524">
    <property type="term" value="F:ATP binding"/>
    <property type="evidence" value="ECO:0007669"/>
    <property type="project" value="UniProtKB-KW"/>
</dbReference>
<evidence type="ECO:0000256" key="1">
    <source>
        <dbReference type="ARBA" id="ARBA00022490"/>
    </source>
</evidence>
<evidence type="ECO:0000256" key="7">
    <source>
        <dbReference type="ARBA" id="ARBA00022993"/>
    </source>
</evidence>
<dbReference type="CDD" id="cd02163">
    <property type="entry name" value="PPAT"/>
    <property type="match status" value="1"/>
</dbReference>
<keyword evidence="12" id="KW-1185">Reference proteome</keyword>
<keyword evidence="4 9" id="KW-0547">Nucleotide-binding</keyword>
<evidence type="ECO:0000256" key="2">
    <source>
        <dbReference type="ARBA" id="ARBA00022679"/>
    </source>
</evidence>
<dbReference type="NCBIfam" id="TIGR01510">
    <property type="entry name" value="coaD_prev_kdtB"/>
    <property type="match status" value="1"/>
</dbReference>
<keyword evidence="5 9" id="KW-0067">ATP-binding</keyword>
<comment type="subcellular location">
    <subcellularLocation>
        <location evidence="9">Cytoplasm</location>
    </subcellularLocation>
</comment>
<evidence type="ECO:0000256" key="8">
    <source>
        <dbReference type="ARBA" id="ARBA00029346"/>
    </source>
</evidence>
<keyword evidence="7 9" id="KW-0173">Coenzyme A biosynthesis</keyword>
<feature type="binding site" evidence="9">
    <location>
        <position position="74"/>
    </location>
    <ligand>
        <name>substrate</name>
    </ligand>
</feature>
<feature type="binding site" evidence="9">
    <location>
        <position position="88"/>
    </location>
    <ligand>
        <name>substrate</name>
    </ligand>
</feature>
<feature type="binding site" evidence="9">
    <location>
        <begin position="10"/>
        <end position="11"/>
    </location>
    <ligand>
        <name>ATP</name>
        <dbReference type="ChEBI" id="CHEBI:30616"/>
    </ligand>
</feature>
<evidence type="ECO:0000256" key="6">
    <source>
        <dbReference type="ARBA" id="ARBA00022842"/>
    </source>
</evidence>
<feature type="binding site" evidence="9">
    <location>
        <position position="18"/>
    </location>
    <ligand>
        <name>ATP</name>
        <dbReference type="ChEBI" id="CHEBI:30616"/>
    </ligand>
</feature>
<dbReference type="PANTHER" id="PTHR21342">
    <property type="entry name" value="PHOSPHOPANTETHEINE ADENYLYLTRANSFERASE"/>
    <property type="match status" value="1"/>
</dbReference>
<dbReference type="PANTHER" id="PTHR21342:SF1">
    <property type="entry name" value="PHOSPHOPANTETHEINE ADENYLYLTRANSFERASE"/>
    <property type="match status" value="1"/>
</dbReference>
<dbReference type="PRINTS" id="PR01020">
    <property type="entry name" value="LPSBIOSNTHSS"/>
</dbReference>
<organism evidence="11 12">
    <name type="scientific">Criibacterium bergeronii</name>
    <dbReference type="NCBI Taxonomy" id="1871336"/>
    <lineage>
        <taxon>Bacteria</taxon>
        <taxon>Bacillati</taxon>
        <taxon>Bacillota</taxon>
        <taxon>Clostridia</taxon>
        <taxon>Peptostreptococcales</taxon>
        <taxon>Filifactoraceae</taxon>
        <taxon>Criibacterium</taxon>
    </lineage>
</organism>
<comment type="subunit">
    <text evidence="9">Homohexamer.</text>
</comment>
<dbReference type="GO" id="GO:0015937">
    <property type="term" value="P:coenzyme A biosynthetic process"/>
    <property type="evidence" value="ECO:0007669"/>
    <property type="project" value="UniProtKB-UniRule"/>
</dbReference>
<dbReference type="InterPro" id="IPR004821">
    <property type="entry name" value="Cyt_trans-like"/>
</dbReference>
<dbReference type="SUPFAM" id="SSF52374">
    <property type="entry name" value="Nucleotidylyl transferase"/>
    <property type="match status" value="1"/>
</dbReference>
<evidence type="ECO:0000259" key="10">
    <source>
        <dbReference type="Pfam" id="PF01467"/>
    </source>
</evidence>